<dbReference type="SUPFAM" id="SSF50965">
    <property type="entry name" value="Galactose oxidase, central domain"/>
    <property type="match status" value="1"/>
</dbReference>
<dbReference type="InterPro" id="IPR015915">
    <property type="entry name" value="Kelch-typ_b-propeller"/>
</dbReference>
<accession>A0A4Q2T6A1</accession>
<dbReference type="EMBL" id="SDWV01000002">
    <property type="protein sequence ID" value="RYC14232.1"/>
    <property type="molecule type" value="Genomic_DNA"/>
</dbReference>
<dbReference type="PROSITE" id="PS51257">
    <property type="entry name" value="PROKAR_LIPOPROTEIN"/>
    <property type="match status" value="1"/>
</dbReference>
<dbReference type="SUPFAM" id="SSF117281">
    <property type="entry name" value="Kelch motif"/>
    <property type="match status" value="1"/>
</dbReference>
<gene>
    <name evidence="2" type="ORF">EUA94_02680</name>
</gene>
<dbReference type="Gene3D" id="2.120.10.80">
    <property type="entry name" value="Kelch-type beta propeller"/>
    <property type="match status" value="1"/>
</dbReference>
<protein>
    <recommendedName>
        <fullName evidence="4">Galactose oxidase</fullName>
    </recommendedName>
</protein>
<evidence type="ECO:0000313" key="3">
    <source>
        <dbReference type="Proteomes" id="UP000291101"/>
    </source>
</evidence>
<dbReference type="InterPro" id="IPR011043">
    <property type="entry name" value="Gal_Oxase/kelch_b-propeller"/>
</dbReference>
<feature type="signal peptide" evidence="1">
    <location>
        <begin position="1"/>
        <end position="22"/>
    </location>
</feature>
<keyword evidence="1" id="KW-0732">Signal</keyword>
<keyword evidence="3" id="KW-1185">Reference proteome</keyword>
<reference evidence="2 3" key="1">
    <citation type="submission" date="2019-01" db="EMBL/GenBank/DDBJ databases">
        <title>Novel species of Nocardioides.</title>
        <authorList>
            <person name="Liu Q."/>
            <person name="X Y.-H."/>
        </authorList>
    </citation>
    <scope>NUCLEOTIDE SEQUENCE [LARGE SCALE GENOMIC DNA]</scope>
    <source>
        <strain evidence="2 3">HLT2-9</strain>
    </source>
</reference>
<dbReference type="OrthoDB" id="3420153at2"/>
<proteinExistence type="predicted"/>
<name>A0A4Q2T6A1_9ACTN</name>
<feature type="chain" id="PRO_5039277140" description="Galactose oxidase" evidence="1">
    <location>
        <begin position="23"/>
        <end position="381"/>
    </location>
</feature>
<evidence type="ECO:0000256" key="1">
    <source>
        <dbReference type="SAM" id="SignalP"/>
    </source>
</evidence>
<dbReference type="AlphaFoldDB" id="A0A4Q2T6A1"/>
<evidence type="ECO:0000313" key="2">
    <source>
        <dbReference type="EMBL" id="RYC14232.1"/>
    </source>
</evidence>
<evidence type="ECO:0008006" key="4">
    <source>
        <dbReference type="Google" id="ProtNLM"/>
    </source>
</evidence>
<comment type="caution">
    <text evidence="2">The sequence shown here is derived from an EMBL/GenBank/DDBJ whole genome shotgun (WGS) entry which is preliminary data.</text>
</comment>
<sequence>MSRCARALVAGTVLLALTSCGTAPGPRSGEEGAAATNAARWERVESFPLSPRTDPVVAWTGSEVIVVGGNTGYVCPPNADCMTPTDLASDGAAYDPATRSWRSLEPAPVGLWNSWGSDWDSALVGAVLVVRGTKNGTWQGYDVAGDTWSTLTPPAGFEGQLSESGGRLWALADHRILSWDPATDDVRVEASYAPPRPLQDAQLFVTPAGPVLSGSRYHDAAPDEPTLTQVDVPDGTGGWRRFVTGQVGWLSHWDGTRLVGVEPGEVDGGEVNGWDRAYPFAGTLDPVTGDWQPLDVPARDWQSDDWLVSADAGTRIVSYGQFLDTATGTWLRVGRPDSDLDHNLGATWADDRLFVVGGVDEAAGFESPGRPEAWLWTPPTR</sequence>
<organism evidence="2 3">
    <name type="scientific">Nocardioides zhouii</name>
    <dbReference type="NCBI Taxonomy" id="1168729"/>
    <lineage>
        <taxon>Bacteria</taxon>
        <taxon>Bacillati</taxon>
        <taxon>Actinomycetota</taxon>
        <taxon>Actinomycetes</taxon>
        <taxon>Propionibacteriales</taxon>
        <taxon>Nocardioidaceae</taxon>
        <taxon>Nocardioides</taxon>
    </lineage>
</organism>
<dbReference type="RefSeq" id="WP_129424412.1">
    <property type="nucleotide sequence ID" value="NZ_SDWV01000002.1"/>
</dbReference>
<dbReference type="Proteomes" id="UP000291101">
    <property type="component" value="Unassembled WGS sequence"/>
</dbReference>